<dbReference type="PROSITE" id="PS51257">
    <property type="entry name" value="PROKAR_LIPOPROTEIN"/>
    <property type="match status" value="1"/>
</dbReference>
<feature type="signal peptide" evidence="6">
    <location>
        <begin position="1"/>
        <end position="31"/>
    </location>
</feature>
<reference evidence="7 8" key="1">
    <citation type="submission" date="2015-01" db="EMBL/GenBank/DDBJ databases">
        <title>Rufibacter sp./DG31D/ whole genome sequencing.</title>
        <authorList>
            <person name="Kim M.K."/>
            <person name="Srinivasan S."/>
            <person name="Lee J.-J."/>
        </authorList>
    </citation>
    <scope>NUCLEOTIDE SEQUENCE [LARGE SCALE GENOMIC DNA]</scope>
    <source>
        <strain evidence="7 8">DG31D</strain>
    </source>
</reference>
<evidence type="ECO:0000313" key="8">
    <source>
        <dbReference type="Proteomes" id="UP000036458"/>
    </source>
</evidence>
<dbReference type="GO" id="GO:0030288">
    <property type="term" value="C:outer membrane-bounded periplasmic space"/>
    <property type="evidence" value="ECO:0007669"/>
    <property type="project" value="InterPro"/>
</dbReference>
<evidence type="ECO:0000256" key="5">
    <source>
        <dbReference type="ARBA" id="ARBA00023288"/>
    </source>
</evidence>
<dbReference type="Gene3D" id="2.40.160.20">
    <property type="match status" value="1"/>
</dbReference>
<dbReference type="PANTHER" id="PTHR41164">
    <property type="entry name" value="CURLI PRODUCTION ASSEMBLY/TRANSPORT COMPONENT CSGG"/>
    <property type="match status" value="1"/>
</dbReference>
<accession>A0A0H4VN71</accession>
<evidence type="ECO:0000256" key="2">
    <source>
        <dbReference type="ARBA" id="ARBA00022729"/>
    </source>
</evidence>
<proteinExistence type="predicted"/>
<keyword evidence="1" id="KW-1003">Cell membrane</keyword>
<evidence type="ECO:0000256" key="6">
    <source>
        <dbReference type="SAM" id="SignalP"/>
    </source>
</evidence>
<dbReference type="Proteomes" id="UP000036458">
    <property type="component" value="Chromosome"/>
</dbReference>
<feature type="chain" id="PRO_5005211002" evidence="6">
    <location>
        <begin position="32"/>
        <end position="469"/>
    </location>
</feature>
<keyword evidence="2 6" id="KW-0732">Signal</keyword>
<dbReference type="STRING" id="1379910.TH63_05360"/>
<dbReference type="OrthoDB" id="1110708at2"/>
<organism evidence="7 8">
    <name type="scientific">Rufibacter radiotolerans</name>
    <dbReference type="NCBI Taxonomy" id="1379910"/>
    <lineage>
        <taxon>Bacteria</taxon>
        <taxon>Pseudomonadati</taxon>
        <taxon>Bacteroidota</taxon>
        <taxon>Cytophagia</taxon>
        <taxon>Cytophagales</taxon>
        <taxon>Hymenobacteraceae</taxon>
        <taxon>Rufibacter</taxon>
    </lineage>
</organism>
<evidence type="ECO:0000313" key="7">
    <source>
        <dbReference type="EMBL" id="AKQ45189.1"/>
    </source>
</evidence>
<dbReference type="RefSeq" id="WP_076606409.1">
    <property type="nucleotide sequence ID" value="NZ_CP010777.1"/>
</dbReference>
<keyword evidence="8" id="KW-1185">Reference proteome</keyword>
<dbReference type="EMBL" id="CP010777">
    <property type="protein sequence ID" value="AKQ45189.1"/>
    <property type="molecule type" value="Genomic_DNA"/>
</dbReference>
<evidence type="ECO:0000256" key="1">
    <source>
        <dbReference type="ARBA" id="ARBA00022475"/>
    </source>
</evidence>
<dbReference type="Gene3D" id="3.40.50.10610">
    <property type="entry name" value="ABC-type transport auxiliary lipoprotein component"/>
    <property type="match status" value="2"/>
</dbReference>
<dbReference type="PATRIC" id="fig|1379910.4.peg.1168"/>
<evidence type="ECO:0000256" key="3">
    <source>
        <dbReference type="ARBA" id="ARBA00023136"/>
    </source>
</evidence>
<dbReference type="KEGG" id="ruf:TH63_05360"/>
<dbReference type="AlphaFoldDB" id="A0A0H4VN71"/>
<dbReference type="InterPro" id="IPR011250">
    <property type="entry name" value="OMP/PagP_B-barrel"/>
</dbReference>
<keyword evidence="5" id="KW-0449">Lipoprotein</keyword>
<gene>
    <name evidence="7" type="ORF">TH63_05360</name>
</gene>
<sequence>MLNCSCKYLTHVIVAALLFSGVSCTPFFNNAFHTSRATLGVPAPGNENLVNLPPPQQKVVAAVYKFRDQTGQYKPSVNGNNWSTAITQGTTTILLKSLEESGWFTPIERENLGNLLNERKIVRSTRAEAEAITGRKEPALPSLLFAGIILEGGIISYDANVVTGGAGLRYFGAGASGQYREDKVTVYLRAISTSTGEILKTVYTSKTILSQTVDFGLFRYVKFKRLLEAETGFTYNEPSEMAVKEAIDKAVQGLIIEGIQAGYWGLKNKADMESPLIKEYQQEKLDVKSTNIHGELMASRRGVLGFSAAGGGMYYNGDYSGSQVEPMAEVGVKLSSKQNLGADFKFGRGALSTTGEVYHRTVNYAELNLNYLLSPKLKYSPYVQVGGGVIGASSSGKSIFSVFDQEGLQAYIKGGIGYEYLITPHIGLDLSAHSSYILNDKIDGINQGRFNDYYWTGKLGINIYLGLFK</sequence>
<evidence type="ECO:0000256" key="4">
    <source>
        <dbReference type="ARBA" id="ARBA00023139"/>
    </source>
</evidence>
<dbReference type="InterPro" id="IPR005534">
    <property type="entry name" value="Curli_assmbl/transp-comp_CsgG"/>
</dbReference>
<protein>
    <submittedName>
        <fullName evidence="7">Curli production assembly/transport component CsgG</fullName>
    </submittedName>
</protein>
<dbReference type="PANTHER" id="PTHR41164:SF1">
    <property type="entry name" value="CURLI PRODUCTION ASSEMBLY_TRANSPORT COMPONENT CSGG"/>
    <property type="match status" value="1"/>
</dbReference>
<keyword evidence="4" id="KW-0564">Palmitate</keyword>
<name>A0A0H4VN71_9BACT</name>
<keyword evidence="3" id="KW-0472">Membrane</keyword>
<dbReference type="SUPFAM" id="SSF56925">
    <property type="entry name" value="OMPA-like"/>
    <property type="match status" value="1"/>
</dbReference>
<dbReference type="Pfam" id="PF03783">
    <property type="entry name" value="CsgG"/>
    <property type="match status" value="1"/>
</dbReference>